<feature type="region of interest" description="Disordered" evidence="1">
    <location>
        <begin position="19"/>
        <end position="160"/>
    </location>
</feature>
<reference evidence="2 3" key="1">
    <citation type="submission" date="2019-06" db="EMBL/GenBank/DDBJ databases">
        <title>Draft genomes of female and male turbot (Scophthalmus maximus).</title>
        <authorList>
            <person name="Xu H."/>
            <person name="Xu X.-W."/>
            <person name="Shao C."/>
            <person name="Chen S."/>
        </authorList>
    </citation>
    <scope>NUCLEOTIDE SEQUENCE [LARGE SCALE GENOMIC DNA]</scope>
    <source>
        <strain evidence="2">Ysfricsl-2016a</strain>
        <tissue evidence="2">Blood</tissue>
    </source>
</reference>
<dbReference type="EMBL" id="VEVO01000010">
    <property type="protein sequence ID" value="KAF0035841.1"/>
    <property type="molecule type" value="Genomic_DNA"/>
</dbReference>
<feature type="compositionally biased region" description="Pro residues" evidence="1">
    <location>
        <begin position="78"/>
        <end position="87"/>
    </location>
</feature>
<feature type="compositionally biased region" description="Low complexity" evidence="1">
    <location>
        <begin position="88"/>
        <end position="133"/>
    </location>
</feature>
<organism evidence="2 3">
    <name type="scientific">Scophthalmus maximus</name>
    <name type="common">Turbot</name>
    <name type="synonym">Psetta maxima</name>
    <dbReference type="NCBI Taxonomy" id="52904"/>
    <lineage>
        <taxon>Eukaryota</taxon>
        <taxon>Metazoa</taxon>
        <taxon>Chordata</taxon>
        <taxon>Craniata</taxon>
        <taxon>Vertebrata</taxon>
        <taxon>Euteleostomi</taxon>
        <taxon>Actinopterygii</taxon>
        <taxon>Neopterygii</taxon>
        <taxon>Teleostei</taxon>
        <taxon>Neoteleostei</taxon>
        <taxon>Acanthomorphata</taxon>
        <taxon>Carangaria</taxon>
        <taxon>Pleuronectiformes</taxon>
        <taxon>Pleuronectoidei</taxon>
        <taxon>Scophthalmidae</taxon>
        <taxon>Scophthalmus</taxon>
    </lineage>
</organism>
<sequence length="290" mass="30282">MSFRLCCASPPQKRLRIMLRPPAVARRPQENGPEQLVETNTANLSSPADPASAASPAPADAASPASPAPVAAISPVTPANPAPPPANPAVAAASPVNPATSPTTITTTTTTTAAAASTASPVNPTATTTTVSPTSPPPNAASPTEPANPSNPTSPTSNLTNAEANVEKHKALIPPPPPRRLPSCVRTTLVCFYGSYCETHRVEQNTFTSEKQQQRERRQFILGPNGSIANFCQGDEIPHGYAIASSPHDTMNEPLQLESETLVRSLRPYEPLLLTIDAIVQEARALTSAD</sequence>
<evidence type="ECO:0000256" key="1">
    <source>
        <dbReference type="SAM" id="MobiDB-lite"/>
    </source>
</evidence>
<evidence type="ECO:0000313" key="2">
    <source>
        <dbReference type="EMBL" id="KAF0035841.1"/>
    </source>
</evidence>
<accession>A0A6A4SXS6</accession>
<feature type="compositionally biased region" description="Low complexity" evidence="1">
    <location>
        <begin position="141"/>
        <end position="160"/>
    </location>
</feature>
<dbReference type="AlphaFoldDB" id="A0A6A4SXS6"/>
<feature type="compositionally biased region" description="Low complexity" evidence="1">
    <location>
        <begin position="45"/>
        <end position="77"/>
    </location>
</feature>
<protein>
    <submittedName>
        <fullName evidence="2">Uncharacterized protein</fullName>
    </submittedName>
</protein>
<proteinExistence type="predicted"/>
<gene>
    <name evidence="2" type="ORF">F2P81_011153</name>
</gene>
<comment type="caution">
    <text evidence="2">The sequence shown here is derived from an EMBL/GenBank/DDBJ whole genome shotgun (WGS) entry which is preliminary data.</text>
</comment>
<dbReference type="Proteomes" id="UP000438429">
    <property type="component" value="Unassembled WGS sequence"/>
</dbReference>
<name>A0A6A4SXS6_SCOMX</name>
<evidence type="ECO:0000313" key="3">
    <source>
        <dbReference type="Proteomes" id="UP000438429"/>
    </source>
</evidence>